<dbReference type="InterPro" id="IPR006224">
    <property type="entry name" value="PsdUridine_synth_RluA-like_CS"/>
</dbReference>
<dbReference type="InterPro" id="IPR006225">
    <property type="entry name" value="PsdUridine_synth_RluC/D"/>
</dbReference>
<dbReference type="Proteomes" id="UP000055014">
    <property type="component" value="Unassembled WGS sequence"/>
</dbReference>
<dbReference type="Gene3D" id="3.30.2350.10">
    <property type="entry name" value="Pseudouridine synthase"/>
    <property type="match status" value="1"/>
</dbReference>
<dbReference type="NCBIfam" id="TIGR00005">
    <property type="entry name" value="rluA_subfam"/>
    <property type="match status" value="1"/>
</dbReference>
<dbReference type="Pfam" id="PF00849">
    <property type="entry name" value="PseudoU_synth_2"/>
    <property type="match status" value="1"/>
</dbReference>
<dbReference type="CDD" id="cd00165">
    <property type="entry name" value="S4"/>
    <property type="match status" value="1"/>
</dbReference>
<dbReference type="PROSITE" id="PS01129">
    <property type="entry name" value="PSI_RLU"/>
    <property type="match status" value="1"/>
</dbReference>
<dbReference type="CDD" id="cd02869">
    <property type="entry name" value="PseudoU_synth_RluA_like"/>
    <property type="match status" value="1"/>
</dbReference>
<protein>
    <recommendedName>
        <fullName evidence="5">Pseudouridine synthase</fullName>
        <ecNumber evidence="5">5.4.99.-</ecNumber>
    </recommendedName>
</protein>
<evidence type="ECO:0000313" key="8">
    <source>
        <dbReference type="EMBL" id="KUK68624.1"/>
    </source>
</evidence>
<dbReference type="GO" id="GO:0000455">
    <property type="term" value="P:enzyme-directed rRNA pseudouridine synthesis"/>
    <property type="evidence" value="ECO:0007669"/>
    <property type="project" value="UniProtKB-ARBA"/>
</dbReference>
<dbReference type="InterPro" id="IPR036986">
    <property type="entry name" value="S4_RNA-bd_sf"/>
</dbReference>
<dbReference type="EMBL" id="LGGH01000004">
    <property type="protein sequence ID" value="KUK68624.1"/>
    <property type="molecule type" value="Genomic_DNA"/>
</dbReference>
<dbReference type="SUPFAM" id="SSF55120">
    <property type="entry name" value="Pseudouridine synthase"/>
    <property type="match status" value="1"/>
</dbReference>
<name>A0A124G1P3_9BACT</name>
<dbReference type="Gene3D" id="3.10.290.10">
    <property type="entry name" value="RNA-binding S4 domain"/>
    <property type="match status" value="1"/>
</dbReference>
<dbReference type="InterPro" id="IPR002942">
    <property type="entry name" value="S4_RNA-bd"/>
</dbReference>
<evidence type="ECO:0000256" key="1">
    <source>
        <dbReference type="ARBA" id="ARBA00010876"/>
    </source>
</evidence>
<evidence type="ECO:0000313" key="7">
    <source>
        <dbReference type="EMBL" id="HCO70189.1"/>
    </source>
</evidence>
<evidence type="ECO:0000256" key="5">
    <source>
        <dbReference type="RuleBase" id="RU362028"/>
    </source>
</evidence>
<gene>
    <name evidence="7" type="ORF">DIT26_06395</name>
    <name evidence="8" type="ORF">XD86_0060</name>
    <name evidence="9" type="ORF">XE02_0131</name>
</gene>
<dbReference type="GO" id="GO:0120159">
    <property type="term" value="F:rRNA pseudouridine synthase activity"/>
    <property type="evidence" value="ECO:0007669"/>
    <property type="project" value="UniProtKB-ARBA"/>
</dbReference>
<dbReference type="SMART" id="SM00363">
    <property type="entry name" value="S4"/>
    <property type="match status" value="1"/>
</dbReference>
<dbReference type="EC" id="5.4.99.-" evidence="5"/>
<sequence length="310" mass="34922">MLQEIIVSSREDGWRLDKIVVEKAPPWVSRTFVQRQIKESKVFVNRKPRKPAYKVKSGESITFELPDKPEVLSVEPEEIPLKIVFEDHDIIVVNKDPGIIVHPLPRKQTGTLVNALLNHCMDLQGIGGVTRPGIVHRLDKDTSGVIIVAKNDLAHVSLSSQFKNRLTSKDYIALVRGRTPISGKLDYSIARHPVNRLKMSVNENGKESLTYYRTLKNFSEIASLVLVSPKTGRTHQIRVHMKEKGFPLLGDAVYGKARDDEIFGVSRQMLHAARLTVSHPRSGKRMTFIASLPSDMKEVIVNLSELVTKR</sequence>
<evidence type="ECO:0000313" key="11">
    <source>
        <dbReference type="Proteomes" id="UP000055014"/>
    </source>
</evidence>
<keyword evidence="2 5" id="KW-0413">Isomerase</keyword>
<reference evidence="9" key="1">
    <citation type="journal article" date="2015" name="MBio">
        <title>Genome-resolved metagenomic analysis reveals roles for candidate phyla and other microbial community members in biogeochemical transformations in oil reservoirs.</title>
        <authorList>
            <person name="Hu P."/>
            <person name="Tom L."/>
            <person name="Singh A."/>
            <person name="Thomas B.C."/>
            <person name="Baker B.J."/>
            <person name="Piceno Y.M."/>
            <person name="Andersen G.L."/>
            <person name="Banfield J.F."/>
        </authorList>
    </citation>
    <scope>NUCLEOTIDE SEQUENCE [LARGE SCALE GENOMIC DNA]</scope>
    <source>
        <strain evidence="8">46_47</strain>
        <strain evidence="9">46_70</strain>
    </source>
</reference>
<feature type="domain" description="RNA-binding S4" evidence="6">
    <location>
        <begin position="14"/>
        <end position="80"/>
    </location>
</feature>
<dbReference type="Pfam" id="PF01479">
    <property type="entry name" value="S4"/>
    <property type="match status" value="1"/>
</dbReference>
<keyword evidence="4" id="KW-0694">RNA-binding</keyword>
<evidence type="ECO:0000256" key="3">
    <source>
        <dbReference type="PIRSR" id="PIRSR606225-1"/>
    </source>
</evidence>
<dbReference type="PROSITE" id="PS50889">
    <property type="entry name" value="S4"/>
    <property type="match status" value="1"/>
</dbReference>
<comment type="function">
    <text evidence="5">Responsible for synthesis of pseudouridine from uracil.</text>
</comment>
<dbReference type="InterPro" id="IPR050188">
    <property type="entry name" value="RluA_PseudoU_synthase"/>
</dbReference>
<reference evidence="10 11" key="2">
    <citation type="journal article" date="2015" name="MBio">
        <title>Genome-Resolved Metagenomic Analysis Reveals Roles for Candidate Phyla and Other Microbial Community Members in Biogeochemical Transformations in Oil Reservoirs.</title>
        <authorList>
            <person name="Hu P."/>
            <person name="Tom L."/>
            <person name="Singh A."/>
            <person name="Thomas B.C."/>
            <person name="Baker B.J."/>
            <person name="Piceno Y.M."/>
            <person name="Andersen G.L."/>
            <person name="Banfield J.F."/>
        </authorList>
    </citation>
    <scope>NUCLEOTIDE SEQUENCE [LARGE SCALE GENOMIC DNA]</scope>
</reference>
<dbReference type="AlphaFoldDB" id="A0A124G1P3"/>
<dbReference type="EMBL" id="LGGW01000005">
    <property type="protein sequence ID" value="KUK91272.1"/>
    <property type="molecule type" value="Genomic_DNA"/>
</dbReference>
<dbReference type="InterPro" id="IPR020103">
    <property type="entry name" value="PsdUridine_synth_cat_dom_sf"/>
</dbReference>
<evidence type="ECO:0000256" key="2">
    <source>
        <dbReference type="ARBA" id="ARBA00023235"/>
    </source>
</evidence>
<feature type="active site" evidence="3">
    <location>
        <position position="139"/>
    </location>
</feature>
<dbReference type="SUPFAM" id="SSF55174">
    <property type="entry name" value="Alpha-L RNA-binding motif"/>
    <property type="match status" value="1"/>
</dbReference>
<dbReference type="PANTHER" id="PTHR21600:SF44">
    <property type="entry name" value="RIBOSOMAL LARGE SUBUNIT PSEUDOURIDINE SYNTHASE D"/>
    <property type="match status" value="1"/>
</dbReference>
<evidence type="ECO:0000256" key="4">
    <source>
        <dbReference type="PROSITE-ProRule" id="PRU00182"/>
    </source>
</evidence>
<comment type="similarity">
    <text evidence="1 5">Belongs to the pseudouridine synthase RluA family.</text>
</comment>
<dbReference type="PATRIC" id="fig|1236046.5.peg.786"/>
<dbReference type="EMBL" id="DQBS01000145">
    <property type="protein sequence ID" value="HCO70189.1"/>
    <property type="molecule type" value="Genomic_DNA"/>
</dbReference>
<accession>A0A124G1P3</accession>
<dbReference type="GO" id="GO:0003723">
    <property type="term" value="F:RNA binding"/>
    <property type="evidence" value="ECO:0007669"/>
    <property type="project" value="UniProtKB-KW"/>
</dbReference>
<dbReference type="Proteomes" id="UP000264215">
    <property type="component" value="Unassembled WGS sequence"/>
</dbReference>
<dbReference type="InterPro" id="IPR006145">
    <property type="entry name" value="PsdUridine_synth_RsuA/RluA"/>
</dbReference>
<organism evidence="9 11">
    <name type="scientific">Mesotoga infera</name>
    <dbReference type="NCBI Taxonomy" id="1236046"/>
    <lineage>
        <taxon>Bacteria</taxon>
        <taxon>Thermotogati</taxon>
        <taxon>Thermotogota</taxon>
        <taxon>Thermotogae</taxon>
        <taxon>Kosmotogales</taxon>
        <taxon>Kosmotogaceae</taxon>
        <taxon>Mesotoga</taxon>
    </lineage>
</organism>
<reference evidence="7 12" key="3">
    <citation type="journal article" date="2018" name="Nat. Biotechnol.">
        <title>A standardized bacterial taxonomy based on genome phylogeny substantially revises the tree of life.</title>
        <authorList>
            <person name="Parks D.H."/>
            <person name="Chuvochina M."/>
            <person name="Waite D.W."/>
            <person name="Rinke C."/>
            <person name="Skarshewski A."/>
            <person name="Chaumeil P.A."/>
            <person name="Hugenholtz P."/>
        </authorList>
    </citation>
    <scope>NUCLEOTIDE SEQUENCE [LARGE SCALE GENOMIC DNA]</scope>
    <source>
        <strain evidence="7">UBA9905</strain>
    </source>
</reference>
<evidence type="ECO:0000313" key="12">
    <source>
        <dbReference type="Proteomes" id="UP000264215"/>
    </source>
</evidence>
<evidence type="ECO:0000313" key="9">
    <source>
        <dbReference type="EMBL" id="KUK91272.1"/>
    </source>
</evidence>
<dbReference type="Proteomes" id="UP000054260">
    <property type="component" value="Unassembled WGS sequence"/>
</dbReference>
<proteinExistence type="inferred from homology"/>
<evidence type="ECO:0000313" key="10">
    <source>
        <dbReference type="Proteomes" id="UP000054260"/>
    </source>
</evidence>
<comment type="catalytic activity">
    <reaction evidence="5">
        <text>a uridine in RNA = a pseudouridine in RNA</text>
        <dbReference type="Rhea" id="RHEA:48348"/>
        <dbReference type="Rhea" id="RHEA-COMP:12068"/>
        <dbReference type="Rhea" id="RHEA-COMP:12069"/>
        <dbReference type="ChEBI" id="CHEBI:65314"/>
        <dbReference type="ChEBI" id="CHEBI:65315"/>
    </reaction>
</comment>
<comment type="caution">
    <text evidence="9">The sequence shown here is derived from an EMBL/GenBank/DDBJ whole genome shotgun (WGS) entry which is preliminary data.</text>
</comment>
<dbReference type="PANTHER" id="PTHR21600">
    <property type="entry name" value="MITOCHONDRIAL RNA PSEUDOURIDINE SYNTHASE"/>
    <property type="match status" value="1"/>
</dbReference>
<evidence type="ECO:0000259" key="6">
    <source>
        <dbReference type="SMART" id="SM00363"/>
    </source>
</evidence>